<evidence type="ECO:0000313" key="2">
    <source>
        <dbReference type="Proteomes" id="UP000782475"/>
    </source>
</evidence>
<sequence>MASRGGDFRGDINGLRAWAVIAVVLYHFSVPGFGGGFIGVDVFFVISGFLMAGIVCKGVEGQHFSLAGFYLARARRILPALMVLVIVLLVLGWILLMPKEYQTLGKHARESLLFSSNLRYLDEAGYFDITSHEKWLLHTWTLSVEWQFYMLYPLVLLALSRFFPGRQPLLAAHLLGLLGSFGICQYLSIRQPDAAFFLLQSRAWEMLLGGVVYLLGDKIRLPLRARHFLEVVGGVFIIAAVLLLDASVPWPGTAVLLPTLGTALIILASRQNSMLTGSWVAQWLGERSYSIYLWHWPLVVLLVYFGLQGSFLPVLAGLLLSLLLGHLSYHCVEGPVRVWLAQKTKVRSAAWVVVCLVVIAVSAQMVRRSGFPERLPEAVAQIESERHNNNPRLEECLGEAMPCVFGGEQIGALVIGDSHADSVVTAIAESLPSKQQGVYFQGKSACLMVFTAHKVSGDEEPEPCQVLKDDLREKLPTLYPGKPLIVVNRTSVYAMGELPMPGVKHPGRPTVYFTRQFETPATEFLRDFHQHYVASACELSEHHPLYLVRPIPEMMGSVPHLLGRAMLLGKQVELSVTRSAYEQRNAAVWAAQDEAAARCGAQILDPLPYLCDENNCYGSRNGWPLYVDDDHLSEFGNRLLIPMFAQIFAEVEAGALAHE</sequence>
<dbReference type="Proteomes" id="UP000782475">
    <property type="component" value="Unassembled WGS sequence"/>
</dbReference>
<keyword evidence="1" id="KW-0012">Acyltransferase</keyword>
<dbReference type="EMBL" id="JAHHFP010000019">
    <property type="protein sequence ID" value="MBX7271947.1"/>
    <property type="molecule type" value="Genomic_DNA"/>
</dbReference>
<proteinExistence type="predicted"/>
<evidence type="ECO:0000313" key="1">
    <source>
        <dbReference type="EMBL" id="MBX7271947.1"/>
    </source>
</evidence>
<protein>
    <submittedName>
        <fullName evidence="1">Acyltransferase</fullName>
    </submittedName>
</protein>
<gene>
    <name evidence="1" type="ORF">KJJ99_09120</name>
</gene>
<name>A0ACC5VHD4_STUCH</name>
<organism evidence="1 2">
    <name type="scientific">Stutzerimonas chloritidismutans</name>
    <name type="common">Pseudomonas chloritidismutans</name>
    <dbReference type="NCBI Taxonomy" id="203192"/>
    <lineage>
        <taxon>Bacteria</taxon>
        <taxon>Pseudomonadati</taxon>
        <taxon>Pseudomonadota</taxon>
        <taxon>Gammaproteobacteria</taxon>
        <taxon>Pseudomonadales</taxon>
        <taxon>Pseudomonadaceae</taxon>
        <taxon>Stutzerimonas</taxon>
    </lineage>
</organism>
<keyword evidence="1" id="KW-0808">Transferase</keyword>
<comment type="caution">
    <text evidence="1">The sequence shown here is derived from an EMBL/GenBank/DDBJ whole genome shotgun (WGS) entry which is preliminary data.</text>
</comment>
<reference evidence="1 2" key="1">
    <citation type="journal article" date="2021" name="Appl. Microbiol. Biotechnol.">
        <title>Biotechnological applications of marine bacteria in bioremediation of environments polluted with hydrocarbons and plastics.</title>
        <authorList>
            <person name="Muriel-Millan L.F."/>
            <person name="Millan-Lopez S."/>
            <person name="Pardo-Lopez L."/>
        </authorList>
    </citation>
    <scope>NUCLEOTIDE SEQUENCE [LARGE SCALE GENOMIC DNA]</scope>
    <source>
        <strain evidence="1 2">GOM4</strain>
    </source>
</reference>
<keyword evidence="2" id="KW-1185">Reference proteome</keyword>
<accession>A0ACC5VHD4</accession>